<feature type="compositionally biased region" description="Basic and acidic residues" evidence="1">
    <location>
        <begin position="364"/>
        <end position="373"/>
    </location>
</feature>
<protein>
    <recommendedName>
        <fullName evidence="4">Arrestin-like N-terminal domain-containing protein</fullName>
    </recommendedName>
</protein>
<gene>
    <name evidence="2" type="ORF">RCC_03382</name>
</gene>
<feature type="compositionally biased region" description="Basic and acidic residues" evidence="1">
    <location>
        <begin position="394"/>
        <end position="406"/>
    </location>
</feature>
<reference evidence="2 3" key="1">
    <citation type="submission" date="2016-03" db="EMBL/GenBank/DDBJ databases">
        <authorList>
            <person name="Ploux O."/>
        </authorList>
    </citation>
    <scope>NUCLEOTIDE SEQUENCE [LARGE SCALE GENOMIC DNA]</scope>
    <source>
        <strain evidence="2 3">URUG2</strain>
    </source>
</reference>
<dbReference type="InterPro" id="IPR014752">
    <property type="entry name" value="Arrestin-like_C"/>
</dbReference>
<evidence type="ECO:0000313" key="2">
    <source>
        <dbReference type="EMBL" id="CZT17548.1"/>
    </source>
</evidence>
<evidence type="ECO:0008006" key="4">
    <source>
        <dbReference type="Google" id="ProtNLM"/>
    </source>
</evidence>
<dbReference type="OrthoDB" id="2333384at2759"/>
<dbReference type="RefSeq" id="XP_023624440.1">
    <property type="nucleotide sequence ID" value="XM_023768672.1"/>
</dbReference>
<accession>A0A2D3US54</accession>
<dbReference type="Proteomes" id="UP000225277">
    <property type="component" value="Unassembled WGS sequence"/>
</dbReference>
<sequence>MADLRLGSLVAEVVVEGGMRPHYGARDAIDGKVVLDNRLKSNKSTAPTADLFVPMKLEVLLRGKAKVIVKQERDMPVDHGGPLFNLAVGIFNGSFSSKPDDRHEFPFHICFPETAMGGALPPSFSHAFQQFPDTVDLAVRYRLGVKIDIPGIDIRTTVPEHGKQPEIQYDDPRPTAMSLNTVIRTHKQKSVIQTNMLLPEDERPQGFQQRLRAVFGTAPKFGCEISCTELQHIWPGYQPSFTMSIRRSEQSDALSFPEVIVTSFRADLIAYTWCDSSRRLKGPFERNDSRTVQKLDCRTTLPLSLTKATEYSAAISTEAVLRWPTSFRHALIIRRYFVKVRMKMKCAEQTVLFVREFEVKMVPRPKDVEDRSGDAGPSNAARMPPPPYSGSELEPCREREEQITLD</sequence>
<keyword evidence="3" id="KW-1185">Reference proteome</keyword>
<dbReference type="AlphaFoldDB" id="A0A2D3US54"/>
<evidence type="ECO:0000256" key="1">
    <source>
        <dbReference type="SAM" id="MobiDB-lite"/>
    </source>
</evidence>
<dbReference type="EMBL" id="FJUY01000004">
    <property type="protein sequence ID" value="CZT17548.1"/>
    <property type="molecule type" value="Genomic_DNA"/>
</dbReference>
<dbReference type="GeneID" id="35598587"/>
<evidence type="ECO:0000313" key="3">
    <source>
        <dbReference type="Proteomes" id="UP000225277"/>
    </source>
</evidence>
<organism evidence="2 3">
    <name type="scientific">Ramularia collo-cygni</name>
    <dbReference type="NCBI Taxonomy" id="112498"/>
    <lineage>
        <taxon>Eukaryota</taxon>
        <taxon>Fungi</taxon>
        <taxon>Dikarya</taxon>
        <taxon>Ascomycota</taxon>
        <taxon>Pezizomycotina</taxon>
        <taxon>Dothideomycetes</taxon>
        <taxon>Dothideomycetidae</taxon>
        <taxon>Mycosphaerellales</taxon>
        <taxon>Mycosphaerellaceae</taxon>
        <taxon>Ramularia</taxon>
    </lineage>
</organism>
<dbReference type="Gene3D" id="2.60.40.640">
    <property type="match status" value="1"/>
</dbReference>
<name>A0A2D3US54_9PEZI</name>
<proteinExistence type="predicted"/>
<feature type="region of interest" description="Disordered" evidence="1">
    <location>
        <begin position="364"/>
        <end position="406"/>
    </location>
</feature>